<dbReference type="CDD" id="cd05797">
    <property type="entry name" value="Ribosomal_L10"/>
    <property type="match status" value="1"/>
</dbReference>
<dbReference type="PANTHER" id="PTHR11560">
    <property type="entry name" value="39S RIBOSOMAL PROTEIN L10, MITOCHONDRIAL"/>
    <property type="match status" value="1"/>
</dbReference>
<gene>
    <name evidence="8 9" type="primary">rplJ</name>
    <name evidence="9" type="ORF">LB941_09355</name>
</gene>
<organism evidence="9 10">
    <name type="scientific">Ligilactobacillus ubinensis</name>
    <dbReference type="NCBI Taxonomy" id="2876789"/>
    <lineage>
        <taxon>Bacteria</taxon>
        <taxon>Bacillati</taxon>
        <taxon>Bacillota</taxon>
        <taxon>Bacilli</taxon>
        <taxon>Lactobacillales</taxon>
        <taxon>Lactobacillaceae</taxon>
        <taxon>Ligilactobacillus</taxon>
    </lineage>
</organism>
<dbReference type="Gene3D" id="3.30.70.1730">
    <property type="match status" value="1"/>
</dbReference>
<dbReference type="EMBL" id="JAIULA010000019">
    <property type="protein sequence ID" value="MCP0887538.1"/>
    <property type="molecule type" value="Genomic_DNA"/>
</dbReference>
<keyword evidence="10" id="KW-1185">Reference proteome</keyword>
<evidence type="ECO:0000313" key="10">
    <source>
        <dbReference type="Proteomes" id="UP001139006"/>
    </source>
</evidence>
<dbReference type="AlphaFoldDB" id="A0A9X2FQM1"/>
<comment type="function">
    <text evidence="8">Forms part of the ribosomal stalk, playing a central role in the interaction of the ribosome with GTP-bound translation factors.</text>
</comment>
<sequence>MSEKIIAQKAAIVDEVVEKFQKAVSIVVVDYRGLTVEQVTSLRKDLREAGVEMRVIKNTYLKRAADKAGYEGLDETFTGPTAVAFSSEDVVAPARIMAKYADDIEALEIKGGMIEGKVASLEEINALAKLPSREGMLSMLLSVLQAPVRNVAYAVKAVADSKDEDAA</sequence>
<evidence type="ECO:0000256" key="5">
    <source>
        <dbReference type="ARBA" id="ARBA00023274"/>
    </source>
</evidence>
<protein>
    <recommendedName>
        <fullName evidence="7 8">Large ribosomal subunit protein uL10</fullName>
    </recommendedName>
</protein>
<dbReference type="FunFam" id="3.30.70.1730:FF:000001">
    <property type="entry name" value="50S ribosomal protein L10"/>
    <property type="match status" value="1"/>
</dbReference>
<evidence type="ECO:0000256" key="4">
    <source>
        <dbReference type="ARBA" id="ARBA00022980"/>
    </source>
</evidence>
<accession>A0A9X2FQM1</accession>
<dbReference type="GO" id="GO:0003735">
    <property type="term" value="F:structural constituent of ribosome"/>
    <property type="evidence" value="ECO:0007669"/>
    <property type="project" value="InterPro"/>
</dbReference>
<reference evidence="9 10" key="1">
    <citation type="journal article" date="2023" name="Int. J. Syst. Evol. Microbiol.">
        <title>Ligilactobacillus ubinensis sp. nov., a novel species isolated from the wild ferment of a durian fruit (Durio zibethinus).</title>
        <authorList>
            <person name="Heng Y.C."/>
            <person name="Menon N."/>
            <person name="Chen B."/>
            <person name="Loo B.Z.L."/>
            <person name="Wong G.W.J."/>
            <person name="Lim A.C.H."/>
            <person name="Silvaraju S."/>
            <person name="Kittelmann S."/>
        </authorList>
    </citation>
    <scope>NUCLEOTIDE SEQUENCE [LARGE SCALE GENOMIC DNA]</scope>
    <source>
        <strain evidence="9 10">WILCCON 0076</strain>
    </source>
</reference>
<evidence type="ECO:0000256" key="7">
    <source>
        <dbReference type="ARBA" id="ARBA00035202"/>
    </source>
</evidence>
<comment type="similarity">
    <text evidence="1 8">Belongs to the universal ribosomal protein uL10 family.</text>
</comment>
<keyword evidence="3 8" id="KW-0694">RNA-binding</keyword>
<dbReference type="InterPro" id="IPR022973">
    <property type="entry name" value="Ribosomal_uL10_bac"/>
</dbReference>
<evidence type="ECO:0000256" key="6">
    <source>
        <dbReference type="ARBA" id="ARBA00026025"/>
    </source>
</evidence>
<evidence type="ECO:0000256" key="8">
    <source>
        <dbReference type="HAMAP-Rule" id="MF_00362"/>
    </source>
</evidence>
<evidence type="ECO:0000256" key="1">
    <source>
        <dbReference type="ARBA" id="ARBA00008889"/>
    </source>
</evidence>
<dbReference type="GO" id="GO:0015934">
    <property type="term" value="C:large ribosomal subunit"/>
    <property type="evidence" value="ECO:0007669"/>
    <property type="project" value="InterPro"/>
</dbReference>
<keyword evidence="5 8" id="KW-0687">Ribonucleoprotein</keyword>
<dbReference type="InterPro" id="IPR047865">
    <property type="entry name" value="Ribosomal_uL10_bac_type"/>
</dbReference>
<dbReference type="GO" id="GO:0006412">
    <property type="term" value="P:translation"/>
    <property type="evidence" value="ECO:0007669"/>
    <property type="project" value="UniProtKB-UniRule"/>
</dbReference>
<evidence type="ECO:0000256" key="2">
    <source>
        <dbReference type="ARBA" id="ARBA00022730"/>
    </source>
</evidence>
<dbReference type="Pfam" id="PF00466">
    <property type="entry name" value="Ribosomal_L10"/>
    <property type="match status" value="1"/>
</dbReference>
<dbReference type="GO" id="GO:0070180">
    <property type="term" value="F:large ribosomal subunit rRNA binding"/>
    <property type="evidence" value="ECO:0007669"/>
    <property type="project" value="UniProtKB-UniRule"/>
</dbReference>
<dbReference type="HAMAP" id="MF_00362">
    <property type="entry name" value="Ribosomal_uL10"/>
    <property type="match status" value="1"/>
</dbReference>
<comment type="caution">
    <text evidence="9">The sequence shown here is derived from an EMBL/GenBank/DDBJ whole genome shotgun (WGS) entry which is preliminary data.</text>
</comment>
<dbReference type="Proteomes" id="UP001139006">
    <property type="component" value="Unassembled WGS sequence"/>
</dbReference>
<dbReference type="PROSITE" id="PS01109">
    <property type="entry name" value="RIBOSOMAL_L10"/>
    <property type="match status" value="1"/>
</dbReference>
<dbReference type="InterPro" id="IPR002363">
    <property type="entry name" value="Ribosomal_uL10_CS_bac"/>
</dbReference>
<keyword evidence="2 8" id="KW-0699">rRNA-binding</keyword>
<dbReference type="InterPro" id="IPR001790">
    <property type="entry name" value="Ribosomal_uL10"/>
</dbReference>
<dbReference type="SUPFAM" id="SSF160369">
    <property type="entry name" value="Ribosomal protein L10-like"/>
    <property type="match status" value="1"/>
</dbReference>
<evidence type="ECO:0000313" key="9">
    <source>
        <dbReference type="EMBL" id="MCP0887538.1"/>
    </source>
</evidence>
<dbReference type="NCBIfam" id="NF000955">
    <property type="entry name" value="PRK00099.1-1"/>
    <property type="match status" value="1"/>
</dbReference>
<proteinExistence type="inferred from homology"/>
<evidence type="ECO:0000256" key="3">
    <source>
        <dbReference type="ARBA" id="ARBA00022884"/>
    </source>
</evidence>
<name>A0A9X2FQM1_9LACO</name>
<comment type="subunit">
    <text evidence="6 8">Part of the ribosomal stalk of the 50S ribosomal subunit. The N-terminus interacts with L11 and the large rRNA to form the base of the stalk. The C-terminus forms an elongated spine to which L12 dimers bind in a sequential fashion forming a multimeric L10(L12)X complex.</text>
</comment>
<dbReference type="RefSeq" id="WP_253361499.1">
    <property type="nucleotide sequence ID" value="NZ_JAIULA010000019.1"/>
</dbReference>
<keyword evidence="4 8" id="KW-0689">Ribosomal protein</keyword>
<dbReference type="InterPro" id="IPR043141">
    <property type="entry name" value="Ribosomal_uL10-like_sf"/>
</dbReference>